<dbReference type="PANTHER" id="PTHR30511">
    <property type="entry name" value="ALANINE RACEMASE"/>
    <property type="match status" value="1"/>
</dbReference>
<keyword evidence="3 4" id="KW-0413">Isomerase</keyword>
<dbReference type="EMBL" id="JACXJA010000065">
    <property type="protein sequence ID" value="MBD2866667.1"/>
    <property type="molecule type" value="Genomic_DNA"/>
</dbReference>
<dbReference type="GO" id="GO:0008784">
    <property type="term" value="F:alanine racemase activity"/>
    <property type="evidence" value="ECO:0007669"/>
    <property type="project" value="UniProtKB-UniRule"/>
</dbReference>
<dbReference type="GO" id="GO:0005829">
    <property type="term" value="C:cytosol"/>
    <property type="evidence" value="ECO:0007669"/>
    <property type="project" value="TreeGrafter"/>
</dbReference>
<feature type="domain" description="Alanine racemase C-terminal" evidence="7">
    <location>
        <begin position="252"/>
        <end position="383"/>
    </location>
</feature>
<comment type="similarity">
    <text evidence="4">Belongs to the alanine racemase family.</text>
</comment>
<dbReference type="Pfam" id="PF00842">
    <property type="entry name" value="Ala_racemase_C"/>
    <property type="match status" value="1"/>
</dbReference>
<comment type="cofactor">
    <cofactor evidence="1 4 5">
        <name>pyridoxal 5'-phosphate</name>
        <dbReference type="ChEBI" id="CHEBI:597326"/>
    </cofactor>
</comment>
<feature type="active site" description="Proton acceptor; specific for L-alanine" evidence="4">
    <location>
        <position position="273"/>
    </location>
</feature>
<dbReference type="SMART" id="SM01005">
    <property type="entry name" value="Ala_racemase_C"/>
    <property type="match status" value="1"/>
</dbReference>
<sequence length="388" mass="41704">MNETGLNPPFYRETRAEVSLDAVARNTKLFCTKIAESCRLMAVVKANGYGHGAVETAKTALSAGAEALGVAILEEALELREAGLDCPILVLGSTPSAAIPLALRHRIALTVYTEESVRAIIAEAERAKSTAVLHLKLDTGMSRLGVTSKSDALRLARLALSSDRVRLEGMFTHFADADNPDPAYTERQFRTFLDWTGHLSGHGIDIPVKHCCNSAATVRYPDMHLDMVRVGVALYGLPPVTGAEDDYPLRQAMQLKTRITDVRRLAAGQSVGYGRTFTAGREMTAATIPIGYADGWSRRLSNNGSALVGGVRVPIVGRVCMDQTILDVSALPDAGIGDEVVLFGGTPGVPERYIPIGEVADKLDTIHYEVVCMLGRRVPRVYAGCGQV</sequence>
<dbReference type="PRINTS" id="PR00992">
    <property type="entry name" value="ALARACEMASE"/>
</dbReference>
<evidence type="ECO:0000256" key="2">
    <source>
        <dbReference type="ARBA" id="ARBA00022898"/>
    </source>
</evidence>
<evidence type="ECO:0000256" key="1">
    <source>
        <dbReference type="ARBA" id="ARBA00001933"/>
    </source>
</evidence>
<dbReference type="GO" id="GO:0030632">
    <property type="term" value="P:D-alanine biosynthetic process"/>
    <property type="evidence" value="ECO:0007669"/>
    <property type="project" value="UniProtKB-UniRule"/>
</dbReference>
<dbReference type="HAMAP" id="MF_01201">
    <property type="entry name" value="Ala_racemase"/>
    <property type="match status" value="1"/>
</dbReference>
<dbReference type="CDD" id="cd00430">
    <property type="entry name" value="PLPDE_III_AR"/>
    <property type="match status" value="1"/>
</dbReference>
<feature type="binding site" evidence="4 6">
    <location>
        <position position="321"/>
    </location>
    <ligand>
        <name>substrate</name>
    </ligand>
</feature>
<dbReference type="InterPro" id="IPR011079">
    <property type="entry name" value="Ala_racemase_C"/>
</dbReference>
<dbReference type="RefSeq" id="WP_190932282.1">
    <property type="nucleotide sequence ID" value="NZ_JACXJA010000065.1"/>
</dbReference>
<gene>
    <name evidence="8" type="primary">alr</name>
    <name evidence="8" type="ORF">IDH45_32335</name>
</gene>
<dbReference type="InterPro" id="IPR020622">
    <property type="entry name" value="Ala_racemase_pyridoxalP-BS"/>
</dbReference>
<name>A0A927CGQ8_9BACL</name>
<feature type="binding site" evidence="4 6">
    <location>
        <position position="143"/>
    </location>
    <ligand>
        <name>substrate</name>
    </ligand>
</feature>
<comment type="catalytic activity">
    <reaction evidence="4">
        <text>L-alanine = D-alanine</text>
        <dbReference type="Rhea" id="RHEA:20249"/>
        <dbReference type="ChEBI" id="CHEBI:57416"/>
        <dbReference type="ChEBI" id="CHEBI:57972"/>
        <dbReference type="EC" id="5.1.1.1"/>
    </reaction>
</comment>
<dbReference type="AlphaFoldDB" id="A0A927CGQ8"/>
<evidence type="ECO:0000256" key="5">
    <source>
        <dbReference type="PIRSR" id="PIRSR600821-50"/>
    </source>
</evidence>
<organism evidence="8 9">
    <name type="scientific">Paenibacillus oceani</name>
    <dbReference type="NCBI Taxonomy" id="2772510"/>
    <lineage>
        <taxon>Bacteria</taxon>
        <taxon>Bacillati</taxon>
        <taxon>Bacillota</taxon>
        <taxon>Bacilli</taxon>
        <taxon>Bacillales</taxon>
        <taxon>Paenibacillaceae</taxon>
        <taxon>Paenibacillus</taxon>
    </lineage>
</organism>
<dbReference type="Proteomes" id="UP000639396">
    <property type="component" value="Unassembled WGS sequence"/>
</dbReference>
<evidence type="ECO:0000259" key="7">
    <source>
        <dbReference type="SMART" id="SM01005"/>
    </source>
</evidence>
<dbReference type="NCBIfam" id="TIGR00492">
    <property type="entry name" value="alr"/>
    <property type="match status" value="1"/>
</dbReference>
<dbReference type="Gene3D" id="2.40.37.10">
    <property type="entry name" value="Lyase, Ornithine Decarboxylase, Chain A, domain 1"/>
    <property type="match status" value="1"/>
</dbReference>
<evidence type="ECO:0000256" key="3">
    <source>
        <dbReference type="ARBA" id="ARBA00023235"/>
    </source>
</evidence>
<comment type="caution">
    <text evidence="8">The sequence shown here is derived from an EMBL/GenBank/DDBJ whole genome shotgun (WGS) entry which is preliminary data.</text>
</comment>
<evidence type="ECO:0000313" key="8">
    <source>
        <dbReference type="EMBL" id="MBD2866667.1"/>
    </source>
</evidence>
<feature type="active site" description="Proton acceptor; specific for D-alanine" evidence="4">
    <location>
        <position position="45"/>
    </location>
</feature>
<dbReference type="PROSITE" id="PS00395">
    <property type="entry name" value="ALANINE_RACEMASE"/>
    <property type="match status" value="1"/>
</dbReference>
<dbReference type="GO" id="GO:0009252">
    <property type="term" value="P:peptidoglycan biosynthetic process"/>
    <property type="evidence" value="ECO:0007669"/>
    <property type="project" value="TreeGrafter"/>
</dbReference>
<dbReference type="InterPro" id="IPR029066">
    <property type="entry name" value="PLP-binding_barrel"/>
</dbReference>
<dbReference type="GO" id="GO:0030170">
    <property type="term" value="F:pyridoxal phosphate binding"/>
    <property type="evidence" value="ECO:0007669"/>
    <property type="project" value="UniProtKB-UniRule"/>
</dbReference>
<feature type="modified residue" description="N6-(pyridoxal phosphate)lysine" evidence="4 5">
    <location>
        <position position="45"/>
    </location>
</feature>
<proteinExistence type="inferred from homology"/>
<evidence type="ECO:0000256" key="6">
    <source>
        <dbReference type="PIRSR" id="PIRSR600821-52"/>
    </source>
</evidence>
<dbReference type="Pfam" id="PF01168">
    <property type="entry name" value="Ala_racemase_N"/>
    <property type="match status" value="1"/>
</dbReference>
<accession>A0A927CGQ8</accession>
<evidence type="ECO:0000256" key="4">
    <source>
        <dbReference type="HAMAP-Rule" id="MF_01201"/>
    </source>
</evidence>
<evidence type="ECO:0000313" key="9">
    <source>
        <dbReference type="Proteomes" id="UP000639396"/>
    </source>
</evidence>
<protein>
    <recommendedName>
        <fullName evidence="4">Alanine racemase</fullName>
        <ecNumber evidence="4">5.1.1.1</ecNumber>
    </recommendedName>
</protein>
<keyword evidence="2 4" id="KW-0663">Pyridoxal phosphate</keyword>
<comment type="pathway">
    <text evidence="4">Amino-acid biosynthesis; D-alanine biosynthesis; D-alanine from L-alanine: step 1/1.</text>
</comment>
<dbReference type="InterPro" id="IPR000821">
    <property type="entry name" value="Ala_racemase"/>
</dbReference>
<dbReference type="EC" id="5.1.1.1" evidence="4"/>
<dbReference type="InterPro" id="IPR001608">
    <property type="entry name" value="Ala_racemase_N"/>
</dbReference>
<keyword evidence="9" id="KW-1185">Reference proteome</keyword>
<dbReference type="Gene3D" id="3.20.20.10">
    <property type="entry name" value="Alanine racemase"/>
    <property type="match status" value="1"/>
</dbReference>
<reference evidence="8" key="1">
    <citation type="submission" date="2020-09" db="EMBL/GenBank/DDBJ databases">
        <title>A novel bacterium of genus Paenibacillus, isolated from South China Sea.</title>
        <authorList>
            <person name="Huang H."/>
            <person name="Mo K."/>
            <person name="Hu Y."/>
        </authorList>
    </citation>
    <scope>NUCLEOTIDE SEQUENCE</scope>
    <source>
        <strain evidence="8">IB182363</strain>
    </source>
</reference>
<dbReference type="InterPro" id="IPR009006">
    <property type="entry name" value="Ala_racemase/Decarboxylase_C"/>
</dbReference>
<dbReference type="FunFam" id="3.20.20.10:FF:000002">
    <property type="entry name" value="Alanine racemase"/>
    <property type="match status" value="1"/>
</dbReference>
<comment type="function">
    <text evidence="4">Catalyzes the interconversion of L-alanine and D-alanine. May also act on other amino acids.</text>
</comment>
<dbReference type="SUPFAM" id="SSF50621">
    <property type="entry name" value="Alanine racemase C-terminal domain-like"/>
    <property type="match status" value="1"/>
</dbReference>
<dbReference type="PANTHER" id="PTHR30511:SF0">
    <property type="entry name" value="ALANINE RACEMASE, CATABOLIC-RELATED"/>
    <property type="match status" value="1"/>
</dbReference>
<dbReference type="SUPFAM" id="SSF51419">
    <property type="entry name" value="PLP-binding barrel"/>
    <property type="match status" value="1"/>
</dbReference>